<comment type="caution">
    <text evidence="2">The sequence shown here is derived from an EMBL/GenBank/DDBJ whole genome shotgun (WGS) entry which is preliminary data.</text>
</comment>
<reference evidence="2" key="1">
    <citation type="submission" date="2019-07" db="EMBL/GenBank/DDBJ databases">
        <authorList>
            <person name="Dittberner H."/>
        </authorList>
    </citation>
    <scope>NUCLEOTIDE SEQUENCE [LARGE SCALE GENOMIC DNA]</scope>
</reference>
<sequence>MVEDKSALLVVENQPPLLLVGKPKPLMLRPHKHHHLTIAERVQREMGFHWWSKMVQPLGHRDRTPEMIQPQPHDNDLGQAAATVVLPSAPIHDAVLQTLRRLYLEQHLFLSNSELQLIGFHLPALSSQAQAPSNHQSPSINLNRDPQQEAHMFNQPKAAAIDNEDDEYDEDEGEELDGEEHEAEENEAEGLEGYHVPPVGGDDQQLLDNILSLPGRDRLPLRIHIGKFIVI</sequence>
<keyword evidence="3" id="KW-1185">Reference proteome</keyword>
<feature type="compositionally biased region" description="Acidic residues" evidence="1">
    <location>
        <begin position="162"/>
        <end position="190"/>
    </location>
</feature>
<dbReference type="EMBL" id="CABITT030000005">
    <property type="protein sequence ID" value="VVB04915.1"/>
    <property type="molecule type" value="Genomic_DNA"/>
</dbReference>
<feature type="region of interest" description="Disordered" evidence="1">
    <location>
        <begin position="157"/>
        <end position="201"/>
    </location>
</feature>
<evidence type="ECO:0000313" key="3">
    <source>
        <dbReference type="Proteomes" id="UP000489600"/>
    </source>
</evidence>
<dbReference type="AlphaFoldDB" id="A0A565BU73"/>
<evidence type="ECO:0000313" key="2">
    <source>
        <dbReference type="EMBL" id="VVB04915.1"/>
    </source>
</evidence>
<protein>
    <submittedName>
        <fullName evidence="2">Uncharacterized protein</fullName>
    </submittedName>
</protein>
<accession>A0A565BU73</accession>
<proteinExistence type="predicted"/>
<organism evidence="2 3">
    <name type="scientific">Arabis nemorensis</name>
    <dbReference type="NCBI Taxonomy" id="586526"/>
    <lineage>
        <taxon>Eukaryota</taxon>
        <taxon>Viridiplantae</taxon>
        <taxon>Streptophyta</taxon>
        <taxon>Embryophyta</taxon>
        <taxon>Tracheophyta</taxon>
        <taxon>Spermatophyta</taxon>
        <taxon>Magnoliopsida</taxon>
        <taxon>eudicotyledons</taxon>
        <taxon>Gunneridae</taxon>
        <taxon>Pentapetalae</taxon>
        <taxon>rosids</taxon>
        <taxon>malvids</taxon>
        <taxon>Brassicales</taxon>
        <taxon>Brassicaceae</taxon>
        <taxon>Arabideae</taxon>
        <taxon>Arabis</taxon>
    </lineage>
</organism>
<name>A0A565BU73_9BRAS</name>
<evidence type="ECO:0000256" key="1">
    <source>
        <dbReference type="SAM" id="MobiDB-lite"/>
    </source>
</evidence>
<dbReference type="Proteomes" id="UP000489600">
    <property type="component" value="Unassembled WGS sequence"/>
</dbReference>
<gene>
    <name evidence="2" type="ORF">ANE_LOCUS15359</name>
</gene>